<evidence type="ECO:0000313" key="3">
    <source>
        <dbReference type="Proteomes" id="UP000297729"/>
    </source>
</evidence>
<name>A0A4Y9SBT2_9BURK</name>
<dbReference type="EMBL" id="SPVG01000164">
    <property type="protein sequence ID" value="TFW19656.1"/>
    <property type="molecule type" value="Genomic_DNA"/>
</dbReference>
<evidence type="ECO:0000313" key="2">
    <source>
        <dbReference type="EMBL" id="TFW19656.1"/>
    </source>
</evidence>
<feature type="domain" description="HTH cro/C1-type" evidence="1">
    <location>
        <begin position="20"/>
        <end position="72"/>
    </location>
</feature>
<dbReference type="GO" id="GO:0003677">
    <property type="term" value="F:DNA binding"/>
    <property type="evidence" value="ECO:0007669"/>
    <property type="project" value="InterPro"/>
</dbReference>
<dbReference type="Gene3D" id="1.10.260.40">
    <property type="entry name" value="lambda repressor-like DNA-binding domains"/>
    <property type="match status" value="1"/>
</dbReference>
<keyword evidence="3" id="KW-1185">Reference proteome</keyword>
<evidence type="ECO:0000259" key="1">
    <source>
        <dbReference type="PROSITE" id="PS50943"/>
    </source>
</evidence>
<dbReference type="Pfam" id="PF01381">
    <property type="entry name" value="HTH_3"/>
    <property type="match status" value="1"/>
</dbReference>
<protein>
    <submittedName>
        <fullName evidence="2">XRE family transcriptional regulator</fullName>
    </submittedName>
</protein>
<dbReference type="SUPFAM" id="SSF47413">
    <property type="entry name" value="lambda repressor-like DNA-binding domains"/>
    <property type="match status" value="1"/>
</dbReference>
<dbReference type="CDD" id="cd00093">
    <property type="entry name" value="HTH_XRE"/>
    <property type="match status" value="1"/>
</dbReference>
<dbReference type="Proteomes" id="UP000297729">
    <property type="component" value="Unassembled WGS sequence"/>
</dbReference>
<dbReference type="InterPro" id="IPR001387">
    <property type="entry name" value="Cro/C1-type_HTH"/>
</dbReference>
<dbReference type="AlphaFoldDB" id="A0A4Y9SBT2"/>
<reference evidence="2 3" key="1">
    <citation type="submission" date="2019-03" db="EMBL/GenBank/DDBJ databases">
        <title>Draft Genome Sequence of Duganella callidus sp. nov., a Novel Duganella Species Isolated from Cultivated Soil.</title>
        <authorList>
            <person name="Raths R."/>
            <person name="Peta V."/>
            <person name="Bucking H."/>
        </authorList>
    </citation>
    <scope>NUCLEOTIDE SEQUENCE [LARGE SCALE GENOMIC DNA]</scope>
    <source>
        <strain evidence="2 3">DN04</strain>
    </source>
</reference>
<dbReference type="OrthoDB" id="6433578at2"/>
<dbReference type="SMART" id="SM00530">
    <property type="entry name" value="HTH_XRE"/>
    <property type="match status" value="1"/>
</dbReference>
<accession>A0A4Y9SBT2</accession>
<sequence length="103" mass="11510">MFDFNLSTTPEICSELGRRLRARRLMQGWSQVELAERAGLSSGTIKNLESRGQASLESFVQVVAALGLADDLGELFRLKMVSIAAMEQAERANRQRAPRRSTR</sequence>
<dbReference type="InterPro" id="IPR010982">
    <property type="entry name" value="Lambda_DNA-bd_dom_sf"/>
</dbReference>
<proteinExistence type="predicted"/>
<gene>
    <name evidence="2" type="ORF">E4L98_15920</name>
</gene>
<organism evidence="2 3">
    <name type="scientific">Duganella callida</name>
    <dbReference type="NCBI Taxonomy" id="2561932"/>
    <lineage>
        <taxon>Bacteria</taxon>
        <taxon>Pseudomonadati</taxon>
        <taxon>Pseudomonadota</taxon>
        <taxon>Betaproteobacteria</taxon>
        <taxon>Burkholderiales</taxon>
        <taxon>Oxalobacteraceae</taxon>
        <taxon>Telluria group</taxon>
        <taxon>Duganella</taxon>
    </lineage>
</organism>
<dbReference type="PROSITE" id="PS50943">
    <property type="entry name" value="HTH_CROC1"/>
    <property type="match status" value="1"/>
</dbReference>
<comment type="caution">
    <text evidence="2">The sequence shown here is derived from an EMBL/GenBank/DDBJ whole genome shotgun (WGS) entry which is preliminary data.</text>
</comment>